<gene>
    <name evidence="1" type="ORF">BLL52_2377</name>
</gene>
<protein>
    <submittedName>
        <fullName evidence="1">Uncharacterized protein</fullName>
    </submittedName>
</protein>
<sequence length="62" mass="6968">MDIIHLAANSDYLITLSSFDLDHQKRVVESSNIRDNKAEFLAIPALSNPRAGFARCKENNHV</sequence>
<accession>A0A1Q8YDL8</accession>
<keyword evidence="2" id="KW-1185">Reference proteome</keyword>
<name>A0A1Q8YDL8_9BURK</name>
<evidence type="ECO:0000313" key="1">
    <source>
        <dbReference type="EMBL" id="OLP06146.1"/>
    </source>
</evidence>
<organism evidence="1 2">
    <name type="scientific">Rhodoferax antarcticus ANT.BR</name>
    <dbReference type="NCBI Taxonomy" id="1111071"/>
    <lineage>
        <taxon>Bacteria</taxon>
        <taxon>Pseudomonadati</taxon>
        <taxon>Pseudomonadota</taxon>
        <taxon>Betaproteobacteria</taxon>
        <taxon>Burkholderiales</taxon>
        <taxon>Comamonadaceae</taxon>
        <taxon>Rhodoferax</taxon>
    </lineage>
</organism>
<dbReference type="Proteomes" id="UP000185911">
    <property type="component" value="Unassembled WGS sequence"/>
</dbReference>
<dbReference type="AlphaFoldDB" id="A0A1Q8YDL8"/>
<dbReference type="EMBL" id="MSYM01000013">
    <property type="protein sequence ID" value="OLP06146.1"/>
    <property type="molecule type" value="Genomic_DNA"/>
</dbReference>
<comment type="caution">
    <text evidence="1">The sequence shown here is derived from an EMBL/GenBank/DDBJ whole genome shotgun (WGS) entry which is preliminary data.</text>
</comment>
<evidence type="ECO:0000313" key="2">
    <source>
        <dbReference type="Proteomes" id="UP000185911"/>
    </source>
</evidence>
<dbReference type="RefSeq" id="WP_139313366.1">
    <property type="nucleotide sequence ID" value="NZ_MSYM01000013.1"/>
</dbReference>
<reference evidence="1 2" key="1">
    <citation type="submission" date="2017-01" db="EMBL/GenBank/DDBJ databases">
        <title>Genome sequence of Rhodoferax antarcticus ANT.BR, a psychrophilic purple nonsulfur bacterium from an Antarctic microbial mat.</title>
        <authorList>
            <person name="Baker J."/>
            <person name="Riester C."/>
            <person name="Skinner B."/>
            <person name="Newell A."/>
            <person name="Swingley W."/>
            <person name="Madigan M."/>
            <person name="Jung D."/>
            <person name="Asao M."/>
            <person name="Chen M."/>
            <person name="Loughlin P."/>
            <person name="Pan H."/>
            <person name="Lin S."/>
            <person name="Li N."/>
            <person name="Shaw J."/>
            <person name="Prado M."/>
            <person name="Sherman C."/>
            <person name="Li X."/>
            <person name="Tang J."/>
            <person name="Blankenship R."/>
            <person name="Zhao T."/>
            <person name="Touchman J."/>
            <person name="Sattley M."/>
        </authorList>
    </citation>
    <scope>NUCLEOTIDE SEQUENCE [LARGE SCALE GENOMIC DNA]</scope>
    <source>
        <strain evidence="1 2">ANT.BR</strain>
    </source>
</reference>
<proteinExistence type="predicted"/>